<evidence type="ECO:0000256" key="4">
    <source>
        <dbReference type="SAM" id="MobiDB-lite"/>
    </source>
</evidence>
<keyword evidence="6" id="KW-1185">Reference proteome</keyword>
<proteinExistence type="inferred from homology"/>
<dbReference type="RefSeq" id="WP_251812403.1">
    <property type="nucleotide sequence ID" value="NZ_CP101527.1"/>
</dbReference>
<name>A0A9E8KRW3_9ALTE</name>
<dbReference type="NCBIfam" id="NF041886">
    <property type="entry name" value="Rmf_CrpP_fam"/>
    <property type="match status" value="1"/>
</dbReference>
<evidence type="ECO:0000256" key="1">
    <source>
        <dbReference type="ARBA" id="ARBA00022490"/>
    </source>
</evidence>
<dbReference type="GO" id="GO:0006417">
    <property type="term" value="P:regulation of translation"/>
    <property type="evidence" value="ECO:0007669"/>
    <property type="project" value="UniProtKB-UniRule"/>
</dbReference>
<feature type="compositionally biased region" description="Polar residues" evidence="4">
    <location>
        <begin position="24"/>
        <end position="41"/>
    </location>
</feature>
<comment type="subcellular location">
    <subcellularLocation>
        <location evidence="3">Cytoplasm</location>
    </subcellularLocation>
</comment>
<organism evidence="5 6">
    <name type="scientific">Alkalimarinus sediminis</name>
    <dbReference type="NCBI Taxonomy" id="1632866"/>
    <lineage>
        <taxon>Bacteria</taxon>
        <taxon>Pseudomonadati</taxon>
        <taxon>Pseudomonadota</taxon>
        <taxon>Gammaproteobacteria</taxon>
        <taxon>Alteromonadales</taxon>
        <taxon>Alteromonadaceae</taxon>
        <taxon>Alkalimarinus</taxon>
    </lineage>
</organism>
<protein>
    <recommendedName>
        <fullName evidence="3">Ribosome modulation factor</fullName>
        <shortName evidence="3">RMF</shortName>
    </recommendedName>
</protein>
<dbReference type="Pfam" id="PF04957">
    <property type="entry name" value="RMF"/>
    <property type="match status" value="1"/>
</dbReference>
<feature type="region of interest" description="Disordered" evidence="4">
    <location>
        <begin position="1"/>
        <end position="42"/>
    </location>
</feature>
<dbReference type="HAMAP" id="MF_00919">
    <property type="entry name" value="RMF"/>
    <property type="match status" value="1"/>
</dbReference>
<comment type="similarity">
    <text evidence="3">Belongs to the ribosome modulation factor family.</text>
</comment>
<dbReference type="GO" id="GO:0005737">
    <property type="term" value="C:cytoplasm"/>
    <property type="evidence" value="ECO:0007669"/>
    <property type="project" value="UniProtKB-SubCell"/>
</dbReference>
<dbReference type="EMBL" id="CP101527">
    <property type="protein sequence ID" value="UZW76657.1"/>
    <property type="molecule type" value="Genomic_DNA"/>
</dbReference>
<dbReference type="NCBIfam" id="NF011162">
    <property type="entry name" value="PRK14563.1"/>
    <property type="match status" value="1"/>
</dbReference>
<feature type="compositionally biased region" description="Basic and acidic residues" evidence="4">
    <location>
        <begin position="1"/>
        <end position="13"/>
    </location>
</feature>
<dbReference type="KEGG" id="asem:NNL22_08770"/>
<accession>A0A9E8KRW3</accession>
<dbReference type="InterPro" id="IPR023200">
    <property type="entry name" value="RMF_sf"/>
</dbReference>
<dbReference type="InterPro" id="IPR007040">
    <property type="entry name" value="Ribosome_modulation_factor"/>
</dbReference>
<comment type="function">
    <text evidence="3">During stationary phase, converts 70S ribosomes to an inactive dimeric form (100S ribosomes).</text>
</comment>
<dbReference type="Gene3D" id="1.10.10.620">
    <property type="entry name" value="ribosome modulation factor like domain"/>
    <property type="match status" value="1"/>
</dbReference>
<reference evidence="5" key="1">
    <citation type="submission" date="2022-07" db="EMBL/GenBank/DDBJ databases">
        <title>Alkalimarinus sp. nov., isolated from gut of a Alitta virens.</title>
        <authorList>
            <person name="Yang A.I."/>
            <person name="Shin N.-R."/>
        </authorList>
    </citation>
    <scope>NUCLEOTIDE SEQUENCE</scope>
    <source>
        <strain evidence="5">FA028</strain>
    </source>
</reference>
<dbReference type="AlphaFoldDB" id="A0A9E8KRW3"/>
<gene>
    <name evidence="3 5" type="primary">rmf</name>
    <name evidence="5" type="ORF">NNL22_08770</name>
</gene>
<evidence type="ECO:0000313" key="5">
    <source>
        <dbReference type="EMBL" id="UZW76657.1"/>
    </source>
</evidence>
<evidence type="ECO:0000256" key="2">
    <source>
        <dbReference type="ARBA" id="ARBA00022845"/>
    </source>
</evidence>
<evidence type="ECO:0000313" key="6">
    <source>
        <dbReference type="Proteomes" id="UP001164472"/>
    </source>
</evidence>
<keyword evidence="2 3" id="KW-0810">Translation regulation</keyword>
<keyword evidence="1 3" id="KW-0963">Cytoplasm</keyword>
<evidence type="ECO:0000256" key="3">
    <source>
        <dbReference type="HAMAP-Rule" id="MF_00919"/>
    </source>
</evidence>
<dbReference type="Proteomes" id="UP001164472">
    <property type="component" value="Chromosome"/>
</dbReference>
<sequence>MRRQKRDVNDRAYKRGYHAGLSGKSKSQCPTETPTAKQQWLSGWRDGRVDNWDGMIGVSGIHKLPGITT</sequence>